<dbReference type="InterPro" id="IPR006040">
    <property type="entry name" value="Allergen_Ole_e_I_CS"/>
</dbReference>
<name>A0AAV5JFV4_9ROSI</name>
<keyword evidence="5" id="KW-1185">Reference proteome</keyword>
<feature type="chain" id="PRO_5043540153" evidence="3">
    <location>
        <begin position="20"/>
        <end position="161"/>
    </location>
</feature>
<evidence type="ECO:0000256" key="2">
    <source>
        <dbReference type="ARBA" id="ARBA00023157"/>
    </source>
</evidence>
<comment type="similarity">
    <text evidence="1">Belongs to the Ole e I family.</text>
</comment>
<feature type="signal peptide" evidence="3">
    <location>
        <begin position="1"/>
        <end position="19"/>
    </location>
</feature>
<dbReference type="InterPro" id="IPR006041">
    <property type="entry name" value="Pollen_Ole_e1_allergen"/>
</dbReference>
<comment type="caution">
    <text evidence="4">The sequence shown here is derived from an EMBL/GenBank/DDBJ whole genome shotgun (WGS) entry which is preliminary data.</text>
</comment>
<dbReference type="AlphaFoldDB" id="A0AAV5JFV4"/>
<proteinExistence type="inferred from homology"/>
<evidence type="ECO:0000256" key="1">
    <source>
        <dbReference type="ARBA" id="ARBA00010049"/>
    </source>
</evidence>
<dbReference type="PANTHER" id="PTHR31614:SF5">
    <property type="entry name" value="ALLERGEN-LIKE PROTEIN BRSN20"/>
    <property type="match status" value="1"/>
</dbReference>
<evidence type="ECO:0000313" key="4">
    <source>
        <dbReference type="EMBL" id="GKV09295.1"/>
    </source>
</evidence>
<dbReference type="EMBL" id="BPVZ01000030">
    <property type="protein sequence ID" value="GKV09295.1"/>
    <property type="molecule type" value="Genomic_DNA"/>
</dbReference>
<dbReference type="PROSITE" id="PS00925">
    <property type="entry name" value="OLEEI"/>
    <property type="match status" value="1"/>
</dbReference>
<reference evidence="4 5" key="1">
    <citation type="journal article" date="2021" name="Commun. Biol.">
        <title>The genome of Shorea leprosula (Dipterocarpaceae) highlights the ecological relevance of drought in aseasonal tropical rainforests.</title>
        <authorList>
            <person name="Ng K.K.S."/>
            <person name="Kobayashi M.J."/>
            <person name="Fawcett J.A."/>
            <person name="Hatakeyama M."/>
            <person name="Paape T."/>
            <person name="Ng C.H."/>
            <person name="Ang C.C."/>
            <person name="Tnah L.H."/>
            <person name="Lee C.T."/>
            <person name="Nishiyama T."/>
            <person name="Sese J."/>
            <person name="O'Brien M.J."/>
            <person name="Copetti D."/>
            <person name="Mohd Noor M.I."/>
            <person name="Ong R.C."/>
            <person name="Putra M."/>
            <person name="Sireger I.Z."/>
            <person name="Indrioko S."/>
            <person name="Kosugi Y."/>
            <person name="Izuno A."/>
            <person name="Isagi Y."/>
            <person name="Lee S.L."/>
            <person name="Shimizu K.K."/>
        </authorList>
    </citation>
    <scope>NUCLEOTIDE SEQUENCE [LARGE SCALE GENOMIC DNA]</scope>
    <source>
        <strain evidence="4">214</strain>
    </source>
</reference>
<organism evidence="4 5">
    <name type="scientific">Rubroshorea leprosula</name>
    <dbReference type="NCBI Taxonomy" id="152421"/>
    <lineage>
        <taxon>Eukaryota</taxon>
        <taxon>Viridiplantae</taxon>
        <taxon>Streptophyta</taxon>
        <taxon>Embryophyta</taxon>
        <taxon>Tracheophyta</taxon>
        <taxon>Spermatophyta</taxon>
        <taxon>Magnoliopsida</taxon>
        <taxon>eudicotyledons</taxon>
        <taxon>Gunneridae</taxon>
        <taxon>Pentapetalae</taxon>
        <taxon>rosids</taxon>
        <taxon>malvids</taxon>
        <taxon>Malvales</taxon>
        <taxon>Dipterocarpaceae</taxon>
        <taxon>Rubroshorea</taxon>
    </lineage>
</organism>
<dbReference type="GO" id="GO:0005615">
    <property type="term" value="C:extracellular space"/>
    <property type="evidence" value="ECO:0007669"/>
    <property type="project" value="InterPro"/>
</dbReference>
<protein>
    <submittedName>
        <fullName evidence="4">Uncharacterized protein</fullName>
    </submittedName>
</protein>
<sequence>MARVLLLIALCVLPALVTATRPNKNPFLVQGRVYCDTCRAGFETPKTTYMAGARVRVECKNRRTGELMYTKDGETDSTGTYKVTVNEDHKDQVCDCMLVSSSQPDCAKMSMGRERARVILTNFNGIASNNRYANAMGFEKDEPESGCAEVLKLYQDAEEDV</sequence>
<gene>
    <name evidence="4" type="ORF">SLEP1_g20818</name>
</gene>
<keyword evidence="3" id="KW-0732">Signal</keyword>
<accession>A0AAV5JFV4</accession>
<dbReference type="PANTHER" id="PTHR31614">
    <property type="entry name" value="PROTEIN DOWNSTREAM OF FLC-RELATED"/>
    <property type="match status" value="1"/>
</dbReference>
<evidence type="ECO:0000256" key="3">
    <source>
        <dbReference type="SAM" id="SignalP"/>
    </source>
</evidence>
<evidence type="ECO:0000313" key="5">
    <source>
        <dbReference type="Proteomes" id="UP001054252"/>
    </source>
</evidence>
<dbReference type="Pfam" id="PF01190">
    <property type="entry name" value="Pollen_Ole_e_1"/>
    <property type="match status" value="1"/>
</dbReference>
<dbReference type="Proteomes" id="UP001054252">
    <property type="component" value="Unassembled WGS sequence"/>
</dbReference>
<keyword evidence="2" id="KW-1015">Disulfide bond</keyword>